<gene>
    <name evidence="1" type="ORF">ACRE_004690</name>
</gene>
<name>A0A086THG3_HAPC1</name>
<dbReference type="EMBL" id="JPKY01000002">
    <property type="protein sequence ID" value="KFH48795.1"/>
    <property type="molecule type" value="Genomic_DNA"/>
</dbReference>
<dbReference type="Proteomes" id="UP000029964">
    <property type="component" value="Unassembled WGS sequence"/>
</dbReference>
<keyword evidence="2" id="KW-1185">Reference proteome</keyword>
<comment type="caution">
    <text evidence="1">The sequence shown here is derived from an EMBL/GenBank/DDBJ whole genome shotgun (WGS) entry which is preliminary data.</text>
</comment>
<dbReference type="HOGENOM" id="CLU_1739960_0_0_1"/>
<organism evidence="1 2">
    <name type="scientific">Hapsidospora chrysogenum (strain ATCC 11550 / CBS 779.69 / DSM 880 / IAM 14645 / JCM 23072 / IMI 49137)</name>
    <name type="common">Acremonium chrysogenum</name>
    <dbReference type="NCBI Taxonomy" id="857340"/>
    <lineage>
        <taxon>Eukaryota</taxon>
        <taxon>Fungi</taxon>
        <taxon>Dikarya</taxon>
        <taxon>Ascomycota</taxon>
        <taxon>Pezizomycotina</taxon>
        <taxon>Sordariomycetes</taxon>
        <taxon>Hypocreomycetidae</taxon>
        <taxon>Hypocreales</taxon>
        <taxon>Bionectriaceae</taxon>
        <taxon>Hapsidospora</taxon>
    </lineage>
</organism>
<accession>A0A086THG3</accession>
<evidence type="ECO:0000313" key="2">
    <source>
        <dbReference type="Proteomes" id="UP000029964"/>
    </source>
</evidence>
<sequence length="150" mass="17228">MEFFDTSTSFFRPVKARDLSTALLDKLRRRGMGPFPPALRVLIYRFTGKSTASLQVDYWLDGKMMHPVLPSPTVSVTEAAWRDATPESDVEARGSTPASFLVAPSLPRQAAWHHARRVGRAFRRKRRDAKKRLVARLARRDQFAYRRLVE</sequence>
<proteinExistence type="predicted"/>
<protein>
    <submittedName>
        <fullName evidence="1">Uncharacterized protein</fullName>
    </submittedName>
</protein>
<reference evidence="2" key="1">
    <citation type="journal article" date="2014" name="Genome Announc.">
        <title>Genome sequence and annotation of Acremonium chrysogenum, producer of the beta-lactam antibiotic cephalosporin C.</title>
        <authorList>
            <person name="Terfehr D."/>
            <person name="Dahlmann T.A."/>
            <person name="Specht T."/>
            <person name="Zadra I."/>
            <person name="Kuernsteiner H."/>
            <person name="Kueck U."/>
        </authorList>
    </citation>
    <scope>NUCLEOTIDE SEQUENCE [LARGE SCALE GENOMIC DNA]</scope>
    <source>
        <strain evidence="2">ATCC 11550 / CBS 779.69 / DSM 880 / IAM 14645 / JCM 23072 / IMI 49137</strain>
    </source>
</reference>
<evidence type="ECO:0000313" key="1">
    <source>
        <dbReference type="EMBL" id="KFH48795.1"/>
    </source>
</evidence>
<dbReference type="AlphaFoldDB" id="A0A086THG3"/>